<evidence type="ECO:0000256" key="4">
    <source>
        <dbReference type="SAM" id="Phobius"/>
    </source>
</evidence>
<dbReference type="GeneID" id="78315451"/>
<reference evidence="6 7" key="1">
    <citation type="submission" date="2017-02" db="EMBL/GenBank/DDBJ databases">
        <authorList>
            <person name="Peterson S.W."/>
        </authorList>
    </citation>
    <scope>NUCLEOTIDE SEQUENCE [LARGE SCALE GENOMIC DNA]</scope>
    <source>
        <strain evidence="6 7">ATCC BAA-908</strain>
    </source>
</reference>
<dbReference type="Pfam" id="PF01553">
    <property type="entry name" value="Acyltransferase"/>
    <property type="match status" value="1"/>
</dbReference>
<keyword evidence="4" id="KW-0812">Transmembrane</keyword>
<evidence type="ECO:0000313" key="6">
    <source>
        <dbReference type="EMBL" id="SJZ29624.1"/>
    </source>
</evidence>
<keyword evidence="4" id="KW-0472">Membrane</keyword>
<keyword evidence="7" id="KW-1185">Reference proteome</keyword>
<dbReference type="CDD" id="cd07989">
    <property type="entry name" value="LPLAT_AGPAT-like"/>
    <property type="match status" value="1"/>
</dbReference>
<dbReference type="PANTHER" id="PTHR10434:SF66">
    <property type="entry name" value="PHOSPHOLIPID_GLYCEROL ACYLTRANSFERASE DOMAIN-CONTAINING PROTEIN"/>
    <property type="match status" value="1"/>
</dbReference>
<keyword evidence="3 6" id="KW-0012">Acyltransferase</keyword>
<dbReference type="RefSeq" id="WP_078932047.1">
    <property type="nucleotide sequence ID" value="NZ_FUWG01000002.1"/>
</dbReference>
<keyword evidence="2 6" id="KW-0808">Transferase</keyword>
<dbReference type="GO" id="GO:0006654">
    <property type="term" value="P:phosphatidic acid biosynthetic process"/>
    <property type="evidence" value="ECO:0007669"/>
    <property type="project" value="TreeGrafter"/>
</dbReference>
<evidence type="ECO:0000313" key="7">
    <source>
        <dbReference type="Proteomes" id="UP000190423"/>
    </source>
</evidence>
<dbReference type="GO" id="GO:0003841">
    <property type="term" value="F:1-acylglycerol-3-phosphate O-acyltransferase activity"/>
    <property type="evidence" value="ECO:0007669"/>
    <property type="project" value="TreeGrafter"/>
</dbReference>
<dbReference type="SMART" id="SM00563">
    <property type="entry name" value="PlsC"/>
    <property type="match status" value="1"/>
</dbReference>
<proteinExistence type="predicted"/>
<dbReference type="AlphaFoldDB" id="A0A1T4JHI4"/>
<sequence length="286" mass="32752">MSKESKEELDAKYNHRELPKVKNWFSYTYRAFMKLFFYVYFGIGSVFLALFVFPWIRVFVHPKEQFKIAARRFVSASFRGFINFMQFTGTVGVKVSDREKFKNLHGKVIIANHPSMLDFVFIMSLVPNANCIVRGGLTRTVLAGVIKQCYIVNSLDFNELCGLCKQTIDEGNNVIIFPEGTRTPRHGSNPYKKGAARIAYYSKCGVQPVLVGGNDKYGLGKHDPMWSYNHTEKYVYDFSLLPEIPIDEYKDLPETIAAKRLTDKMEEVISAAVQENAKKYVTNKVD</sequence>
<dbReference type="OrthoDB" id="9803035at2"/>
<accession>A0A1T4JHI4</accession>
<feature type="domain" description="Phospholipid/glycerol acyltransferase" evidence="5">
    <location>
        <begin position="107"/>
        <end position="214"/>
    </location>
</feature>
<keyword evidence="4" id="KW-1133">Transmembrane helix</keyword>
<dbReference type="STRING" id="261392.SAMN02745149_00126"/>
<name>A0A1T4JHI4_TREPO</name>
<evidence type="ECO:0000256" key="2">
    <source>
        <dbReference type="ARBA" id="ARBA00022679"/>
    </source>
</evidence>
<dbReference type="InterPro" id="IPR002123">
    <property type="entry name" value="Plipid/glycerol_acylTrfase"/>
</dbReference>
<evidence type="ECO:0000256" key="3">
    <source>
        <dbReference type="ARBA" id="ARBA00023315"/>
    </source>
</evidence>
<dbReference type="PANTHER" id="PTHR10434">
    <property type="entry name" value="1-ACYL-SN-GLYCEROL-3-PHOSPHATE ACYLTRANSFERASE"/>
    <property type="match status" value="1"/>
</dbReference>
<comment type="pathway">
    <text evidence="1">Lipid metabolism.</text>
</comment>
<dbReference type="SUPFAM" id="SSF69593">
    <property type="entry name" value="Glycerol-3-phosphate (1)-acyltransferase"/>
    <property type="match status" value="1"/>
</dbReference>
<gene>
    <name evidence="6" type="ORF">SAMN02745149_00126</name>
</gene>
<organism evidence="6 7">
    <name type="scientific">Treponema porcinum</name>
    <dbReference type="NCBI Taxonomy" id="261392"/>
    <lineage>
        <taxon>Bacteria</taxon>
        <taxon>Pseudomonadati</taxon>
        <taxon>Spirochaetota</taxon>
        <taxon>Spirochaetia</taxon>
        <taxon>Spirochaetales</taxon>
        <taxon>Treponemataceae</taxon>
        <taxon>Treponema</taxon>
    </lineage>
</organism>
<feature type="transmembrane region" description="Helical" evidence="4">
    <location>
        <begin position="35"/>
        <end position="56"/>
    </location>
</feature>
<evidence type="ECO:0000259" key="5">
    <source>
        <dbReference type="SMART" id="SM00563"/>
    </source>
</evidence>
<evidence type="ECO:0000256" key="1">
    <source>
        <dbReference type="ARBA" id="ARBA00005189"/>
    </source>
</evidence>
<dbReference type="Proteomes" id="UP000190423">
    <property type="component" value="Unassembled WGS sequence"/>
</dbReference>
<protein>
    <submittedName>
        <fullName evidence="6">1-acyl-sn-glycerol-3-phosphate acyltransferases</fullName>
    </submittedName>
</protein>
<dbReference type="EMBL" id="FUWG01000002">
    <property type="protein sequence ID" value="SJZ29624.1"/>
    <property type="molecule type" value="Genomic_DNA"/>
</dbReference>